<proteinExistence type="inferred from homology"/>
<dbReference type="GO" id="GO:0016616">
    <property type="term" value="F:oxidoreductase activity, acting on the CH-OH group of donors, NAD or NADP as acceptor"/>
    <property type="evidence" value="ECO:0007669"/>
    <property type="project" value="TreeGrafter"/>
</dbReference>
<keyword evidence="2" id="KW-0560">Oxidoreductase</keyword>
<gene>
    <name evidence="3" type="ORF">PPENT_87.1.T1160056</name>
</gene>
<organism evidence="3 4">
    <name type="scientific">Paramecium pentaurelia</name>
    <dbReference type="NCBI Taxonomy" id="43138"/>
    <lineage>
        <taxon>Eukaryota</taxon>
        <taxon>Sar</taxon>
        <taxon>Alveolata</taxon>
        <taxon>Ciliophora</taxon>
        <taxon>Intramacronucleata</taxon>
        <taxon>Oligohymenophorea</taxon>
        <taxon>Peniculida</taxon>
        <taxon>Parameciidae</taxon>
        <taxon>Paramecium</taxon>
    </lineage>
</organism>
<dbReference type="InterPro" id="IPR002347">
    <property type="entry name" value="SDR_fam"/>
</dbReference>
<evidence type="ECO:0000313" key="4">
    <source>
        <dbReference type="Proteomes" id="UP000689195"/>
    </source>
</evidence>
<dbReference type="PANTHER" id="PTHR24322">
    <property type="entry name" value="PKSB"/>
    <property type="match status" value="1"/>
</dbReference>
<evidence type="ECO:0000256" key="1">
    <source>
        <dbReference type="ARBA" id="ARBA00006484"/>
    </source>
</evidence>
<dbReference type="AlphaFoldDB" id="A0A8S1X9N2"/>
<dbReference type="PROSITE" id="PS00061">
    <property type="entry name" value="ADH_SHORT"/>
    <property type="match status" value="1"/>
</dbReference>
<comment type="caution">
    <text evidence="3">The sequence shown here is derived from an EMBL/GenBank/DDBJ whole genome shotgun (WGS) entry which is preliminary data.</text>
</comment>
<comment type="similarity">
    <text evidence="1">Belongs to the short-chain dehydrogenases/reductases (SDR) family.</text>
</comment>
<dbReference type="Proteomes" id="UP000689195">
    <property type="component" value="Unassembled WGS sequence"/>
</dbReference>
<dbReference type="PANTHER" id="PTHR24322:SF736">
    <property type="entry name" value="RETINOL DEHYDROGENASE 10"/>
    <property type="match status" value="1"/>
</dbReference>
<evidence type="ECO:0000256" key="2">
    <source>
        <dbReference type="ARBA" id="ARBA00023002"/>
    </source>
</evidence>
<dbReference type="Pfam" id="PF00106">
    <property type="entry name" value="adh_short"/>
    <property type="match status" value="1"/>
</dbReference>
<reference evidence="3" key="1">
    <citation type="submission" date="2021-01" db="EMBL/GenBank/DDBJ databases">
        <authorList>
            <consortium name="Genoscope - CEA"/>
            <person name="William W."/>
        </authorList>
    </citation>
    <scope>NUCLEOTIDE SEQUENCE</scope>
</reference>
<name>A0A8S1X9N2_9CILI</name>
<evidence type="ECO:0000313" key="3">
    <source>
        <dbReference type="EMBL" id="CAD8197674.1"/>
    </source>
</evidence>
<accession>A0A8S1X9N2</accession>
<protein>
    <submittedName>
        <fullName evidence="3">Uncharacterized protein</fullName>
    </submittedName>
</protein>
<dbReference type="OrthoDB" id="294295at2759"/>
<sequence length="289" mass="33132">MYYLIIIFIGIAWYCWRDNIKCIFPITSKDTILITGACMGLGKALAIECAKKKCKLILLDVRSDLSLDLLQDIRKEGSEAQFYRCDLSDLQSTKELITIIKQKYKVTILINNAGVGIFKLFEDETIEDVIKTNTINYLAPAMLTQEFIKDNNINHIVNIGSAASIVQGMKITAYSASKHAMWGFHNALRMELKYQNSNVRTTLVCPWGIKTGMIQGLKTKLDYFLPMMTPEYVAQCILQAIEAGREIIFIQWYQFYIAHISRLLSSKIVDWFILFVQAKHVHEFKGRYA</sequence>
<dbReference type="EMBL" id="CAJJDO010000116">
    <property type="protein sequence ID" value="CAD8197674.1"/>
    <property type="molecule type" value="Genomic_DNA"/>
</dbReference>
<dbReference type="InterPro" id="IPR020904">
    <property type="entry name" value="Sc_DH/Rdtase_CS"/>
</dbReference>
<keyword evidence="4" id="KW-1185">Reference proteome</keyword>